<gene>
    <name evidence="2" type="ORF">CB5_LOCUS10008</name>
</gene>
<evidence type="ECO:0000256" key="1">
    <source>
        <dbReference type="SAM" id="MobiDB-lite"/>
    </source>
</evidence>
<feature type="compositionally biased region" description="Polar residues" evidence="1">
    <location>
        <begin position="51"/>
        <end position="63"/>
    </location>
</feature>
<sequence>MNKLLHTFLSVDSFEDAANSLLNDGSGTQPLPPETSAADTSLAAAGRQVPPTAQTRQSVTPQGKATEEKTGTTVVKPSTEVRKAGRRLVRPRLERPEESQADIEMSAAEGPVVTEDRKPSSSHEPELSGVILSSSHPPPSRKRMASSSVSEPKEESVAQDEAGTETVPPSKKSKDADFDVQSSEILAIAQEPAGPSADNFDAKSPMEDVDTDEIVEAAGEEEMANKDEVEEHQSAPVDGMNQENEAQSEEDATMEEVRDKEEGELMPDEPEQQIEEAASGEGHSESTPSDGVNAIDETPETVEPASPEPVTEKSENADVLEEVTEGNNNNNNNNSTGPGITETELSSPILLGVREGSPSTLPKHHHHESVRVLQVHFCLQCSSRTAGFQYCFRNGRTTGPRKNN</sequence>
<dbReference type="AlphaFoldDB" id="A0A6V7P7K6"/>
<evidence type="ECO:0000313" key="2">
    <source>
        <dbReference type="EMBL" id="CAD1826797.1"/>
    </source>
</evidence>
<feature type="compositionally biased region" description="Basic and acidic residues" evidence="1">
    <location>
        <begin position="114"/>
        <end position="126"/>
    </location>
</feature>
<feature type="compositionally biased region" description="Acidic residues" evidence="1">
    <location>
        <begin position="264"/>
        <end position="274"/>
    </location>
</feature>
<reference evidence="2" key="1">
    <citation type="submission" date="2020-07" db="EMBL/GenBank/DDBJ databases">
        <authorList>
            <person name="Lin J."/>
        </authorList>
    </citation>
    <scope>NUCLEOTIDE SEQUENCE</scope>
</reference>
<feature type="compositionally biased region" description="Acidic residues" evidence="1">
    <location>
        <begin position="207"/>
        <end position="222"/>
    </location>
</feature>
<proteinExistence type="predicted"/>
<accession>A0A6V7P7K6</accession>
<protein>
    <submittedName>
        <fullName evidence="2">Uncharacterized protein</fullName>
    </submittedName>
</protein>
<organism evidence="2">
    <name type="scientific">Ananas comosus var. bracteatus</name>
    <name type="common">red pineapple</name>
    <dbReference type="NCBI Taxonomy" id="296719"/>
    <lineage>
        <taxon>Eukaryota</taxon>
        <taxon>Viridiplantae</taxon>
        <taxon>Streptophyta</taxon>
        <taxon>Embryophyta</taxon>
        <taxon>Tracheophyta</taxon>
        <taxon>Spermatophyta</taxon>
        <taxon>Magnoliopsida</taxon>
        <taxon>Liliopsida</taxon>
        <taxon>Poales</taxon>
        <taxon>Bromeliaceae</taxon>
        <taxon>Bromelioideae</taxon>
        <taxon>Ananas</taxon>
    </lineage>
</organism>
<feature type="region of interest" description="Disordered" evidence="1">
    <location>
        <begin position="21"/>
        <end position="343"/>
    </location>
</feature>
<feature type="compositionally biased region" description="Basic and acidic residues" evidence="1">
    <location>
        <begin position="223"/>
        <end position="233"/>
    </location>
</feature>
<name>A0A6V7P7K6_ANACO</name>
<dbReference type="EMBL" id="LR862146">
    <property type="protein sequence ID" value="CAD1826797.1"/>
    <property type="molecule type" value="Genomic_DNA"/>
</dbReference>